<dbReference type="InParanoid" id="E9G5E2"/>
<keyword evidence="3" id="KW-1185">Reference proteome</keyword>
<evidence type="ECO:0000313" key="2">
    <source>
        <dbReference type="EMBL" id="EFX85648.1"/>
    </source>
</evidence>
<feature type="chain" id="PRO_5003237179" evidence="1">
    <location>
        <begin position="18"/>
        <end position="111"/>
    </location>
</feature>
<feature type="signal peptide" evidence="1">
    <location>
        <begin position="1"/>
        <end position="17"/>
    </location>
</feature>
<dbReference type="PhylomeDB" id="E9G5E2"/>
<sequence>MASFCCWLSLMAGSNNGVPMSLGYGGYQTATLPSSYETTSNAMTSYYTESPNYYTEKAECYTATYAAPVYYTDGSKYYSGPSYYQRLLTTLRLRVFYYNLRCPRRCLQLLH</sequence>
<gene>
    <name evidence="2" type="ORF">DAPPUDRAFT_98656</name>
</gene>
<evidence type="ECO:0000313" key="3">
    <source>
        <dbReference type="Proteomes" id="UP000000305"/>
    </source>
</evidence>
<dbReference type="AlphaFoldDB" id="E9G5E2"/>
<dbReference type="HOGENOM" id="CLU_2160870_0_0_1"/>
<accession>E9G5E2</accession>
<keyword evidence="1" id="KW-0732">Signal</keyword>
<protein>
    <submittedName>
        <fullName evidence="2">Uncharacterized protein</fullName>
    </submittedName>
</protein>
<dbReference type="Proteomes" id="UP000000305">
    <property type="component" value="Unassembled WGS sequence"/>
</dbReference>
<reference evidence="2 3" key="1">
    <citation type="journal article" date="2011" name="Science">
        <title>The ecoresponsive genome of Daphnia pulex.</title>
        <authorList>
            <person name="Colbourne J.K."/>
            <person name="Pfrender M.E."/>
            <person name="Gilbert D."/>
            <person name="Thomas W.K."/>
            <person name="Tucker A."/>
            <person name="Oakley T.H."/>
            <person name="Tokishita S."/>
            <person name="Aerts A."/>
            <person name="Arnold G.J."/>
            <person name="Basu M.K."/>
            <person name="Bauer D.J."/>
            <person name="Caceres C.E."/>
            <person name="Carmel L."/>
            <person name="Casola C."/>
            <person name="Choi J.H."/>
            <person name="Detter J.C."/>
            <person name="Dong Q."/>
            <person name="Dusheyko S."/>
            <person name="Eads B.D."/>
            <person name="Frohlich T."/>
            <person name="Geiler-Samerotte K.A."/>
            <person name="Gerlach D."/>
            <person name="Hatcher P."/>
            <person name="Jogdeo S."/>
            <person name="Krijgsveld J."/>
            <person name="Kriventseva E.V."/>
            <person name="Kultz D."/>
            <person name="Laforsch C."/>
            <person name="Lindquist E."/>
            <person name="Lopez J."/>
            <person name="Manak J.R."/>
            <person name="Muller J."/>
            <person name="Pangilinan J."/>
            <person name="Patwardhan R.P."/>
            <person name="Pitluck S."/>
            <person name="Pritham E.J."/>
            <person name="Rechtsteiner A."/>
            <person name="Rho M."/>
            <person name="Rogozin I.B."/>
            <person name="Sakarya O."/>
            <person name="Salamov A."/>
            <person name="Schaack S."/>
            <person name="Shapiro H."/>
            <person name="Shiga Y."/>
            <person name="Skalitzky C."/>
            <person name="Smith Z."/>
            <person name="Souvorov A."/>
            <person name="Sung W."/>
            <person name="Tang Z."/>
            <person name="Tsuchiya D."/>
            <person name="Tu H."/>
            <person name="Vos H."/>
            <person name="Wang M."/>
            <person name="Wolf Y.I."/>
            <person name="Yamagata H."/>
            <person name="Yamada T."/>
            <person name="Ye Y."/>
            <person name="Shaw J.R."/>
            <person name="Andrews J."/>
            <person name="Crease T.J."/>
            <person name="Tang H."/>
            <person name="Lucas S.M."/>
            <person name="Robertson H.M."/>
            <person name="Bork P."/>
            <person name="Koonin E.V."/>
            <person name="Zdobnov E.M."/>
            <person name="Grigoriev I.V."/>
            <person name="Lynch M."/>
            <person name="Boore J.L."/>
        </authorList>
    </citation>
    <scope>NUCLEOTIDE SEQUENCE [LARGE SCALE GENOMIC DNA]</scope>
</reference>
<dbReference type="PANTHER" id="PTHR23263:SF124">
    <property type="entry name" value="SMALL PROLINE-RICH PROTEIN 3"/>
    <property type="match status" value="1"/>
</dbReference>
<dbReference type="PANTHER" id="PTHR23263">
    <property type="entry name" value="SMALL PROLINE-RICH PROTEIN"/>
    <property type="match status" value="1"/>
</dbReference>
<dbReference type="EMBL" id="GL732532">
    <property type="protein sequence ID" value="EFX85648.1"/>
    <property type="molecule type" value="Genomic_DNA"/>
</dbReference>
<organism evidence="2 3">
    <name type="scientific">Daphnia pulex</name>
    <name type="common">Water flea</name>
    <dbReference type="NCBI Taxonomy" id="6669"/>
    <lineage>
        <taxon>Eukaryota</taxon>
        <taxon>Metazoa</taxon>
        <taxon>Ecdysozoa</taxon>
        <taxon>Arthropoda</taxon>
        <taxon>Crustacea</taxon>
        <taxon>Branchiopoda</taxon>
        <taxon>Diplostraca</taxon>
        <taxon>Cladocera</taxon>
        <taxon>Anomopoda</taxon>
        <taxon>Daphniidae</taxon>
        <taxon>Daphnia</taxon>
    </lineage>
</organism>
<evidence type="ECO:0000256" key="1">
    <source>
        <dbReference type="SAM" id="SignalP"/>
    </source>
</evidence>
<dbReference type="KEGG" id="dpx:DAPPUDRAFT_98656"/>
<name>E9G5E2_DAPPU</name>
<proteinExistence type="predicted"/>